<evidence type="ECO:0000256" key="1">
    <source>
        <dbReference type="SAM" id="MobiDB-lite"/>
    </source>
</evidence>
<sequence>MQPPAIHACTIRYVTFQLANFPAFGSQDGKDASRRIIVRSTGMPEDARKQGNRHMSRDAAHGQAGEATNLFENASPRRLARKRKTNRTDERTNVET</sequence>
<reference evidence="2 4" key="1">
    <citation type="journal article" date="2014" name="BMC Genomics">
        <title>Genome sequence of Anopheles sinensis provides insight into genetics basis of mosquito competence for malaria parasites.</title>
        <authorList>
            <person name="Zhou D."/>
            <person name="Zhang D."/>
            <person name="Ding G."/>
            <person name="Shi L."/>
            <person name="Hou Q."/>
            <person name="Ye Y."/>
            <person name="Xu Y."/>
            <person name="Zhou H."/>
            <person name="Xiong C."/>
            <person name="Li S."/>
            <person name="Yu J."/>
            <person name="Hong S."/>
            <person name="Yu X."/>
            <person name="Zou P."/>
            <person name="Chen C."/>
            <person name="Chang X."/>
            <person name="Wang W."/>
            <person name="Lv Y."/>
            <person name="Sun Y."/>
            <person name="Ma L."/>
            <person name="Shen B."/>
            <person name="Zhu C."/>
        </authorList>
    </citation>
    <scope>NUCLEOTIDE SEQUENCE [LARGE SCALE GENOMIC DNA]</scope>
</reference>
<reference evidence="3" key="2">
    <citation type="submission" date="2020-05" db="UniProtKB">
        <authorList>
            <consortium name="EnsemblMetazoa"/>
        </authorList>
    </citation>
    <scope>IDENTIFICATION</scope>
</reference>
<dbReference type="Proteomes" id="UP000030765">
    <property type="component" value="Unassembled WGS sequence"/>
</dbReference>
<dbReference type="AlphaFoldDB" id="A0A084VGW8"/>
<dbReference type="EnsemblMetazoa" id="ASIC004424-RA">
    <property type="protein sequence ID" value="ASIC004424-PA"/>
    <property type="gene ID" value="ASIC004424"/>
</dbReference>
<proteinExistence type="predicted"/>
<dbReference type="EMBL" id="ATLV01013104">
    <property type="status" value="NOT_ANNOTATED_CDS"/>
    <property type="molecule type" value="Genomic_DNA"/>
</dbReference>
<evidence type="ECO:0000313" key="2">
    <source>
        <dbReference type="EMBL" id="KFB37212.1"/>
    </source>
</evidence>
<name>A0A084VGW8_ANOSI</name>
<evidence type="ECO:0000313" key="4">
    <source>
        <dbReference type="Proteomes" id="UP000030765"/>
    </source>
</evidence>
<evidence type="ECO:0000313" key="3">
    <source>
        <dbReference type="EnsemblMetazoa" id="ASIC004424-PA"/>
    </source>
</evidence>
<keyword evidence="4" id="KW-1185">Reference proteome</keyword>
<dbReference type="EMBL" id="KE524840">
    <property type="protein sequence ID" value="KFB37212.1"/>
    <property type="molecule type" value="Genomic_DNA"/>
</dbReference>
<organism evidence="2">
    <name type="scientific">Anopheles sinensis</name>
    <name type="common">Mosquito</name>
    <dbReference type="NCBI Taxonomy" id="74873"/>
    <lineage>
        <taxon>Eukaryota</taxon>
        <taxon>Metazoa</taxon>
        <taxon>Ecdysozoa</taxon>
        <taxon>Arthropoda</taxon>
        <taxon>Hexapoda</taxon>
        <taxon>Insecta</taxon>
        <taxon>Pterygota</taxon>
        <taxon>Neoptera</taxon>
        <taxon>Endopterygota</taxon>
        <taxon>Diptera</taxon>
        <taxon>Nematocera</taxon>
        <taxon>Culicoidea</taxon>
        <taxon>Culicidae</taxon>
        <taxon>Anophelinae</taxon>
        <taxon>Anopheles</taxon>
    </lineage>
</organism>
<gene>
    <name evidence="2" type="ORF">ZHAS_00004424</name>
</gene>
<feature type="compositionally biased region" description="Basic and acidic residues" evidence="1">
    <location>
        <begin position="86"/>
        <end position="96"/>
    </location>
</feature>
<feature type="compositionally biased region" description="Basic and acidic residues" evidence="1">
    <location>
        <begin position="45"/>
        <end position="60"/>
    </location>
</feature>
<accession>A0A084VGW8</accession>
<dbReference type="VEuPathDB" id="VectorBase:ASIC004424"/>
<protein>
    <submittedName>
        <fullName evidence="2 3">Uncharacterized protein</fullName>
    </submittedName>
</protein>
<feature type="region of interest" description="Disordered" evidence="1">
    <location>
        <begin position="40"/>
        <end position="96"/>
    </location>
</feature>